<proteinExistence type="predicted"/>
<comment type="caution">
    <text evidence="1">The sequence shown here is derived from an EMBL/GenBank/DDBJ whole genome shotgun (WGS) entry which is preliminary data.</text>
</comment>
<accession>A0A2T9X3F0</accession>
<protein>
    <submittedName>
        <fullName evidence="1">Uncharacterized protein</fullName>
    </submittedName>
</protein>
<gene>
    <name evidence="1" type="ORF">DDW13_06775</name>
</gene>
<evidence type="ECO:0000313" key="1">
    <source>
        <dbReference type="EMBL" id="PVU74618.1"/>
    </source>
</evidence>
<name>A0A2T9X3F0_9CREN</name>
<sequence>MPECKCSYCTDYNDYLKCPAKHSQSLLNSIKSLLHNINIDYDIKSFKVVDRNTIANNIKLDGERFLGIYDGKDIIICPYAEDNGIHVRALLHESLHSIFPQEFENSTLDNILRLIYEGAIDALSLFALCRDEQGKKEFEYFVERFESSAKSVIYINIAKIWATAEIQTIIDKLKNFNNFRNEVEKEFNSNKMTYECYPGTEDCYYSSVAILAKILNTDESIISLSARLLFCK</sequence>
<evidence type="ECO:0000313" key="2">
    <source>
        <dbReference type="Proteomes" id="UP000245638"/>
    </source>
</evidence>
<dbReference type="AlphaFoldDB" id="A0A2T9X3F0"/>
<dbReference type="Proteomes" id="UP000245638">
    <property type="component" value="Unassembled WGS sequence"/>
</dbReference>
<organism evidence="1 2">
    <name type="scientific">Acidianus hospitalis</name>
    <dbReference type="NCBI Taxonomy" id="563177"/>
    <lineage>
        <taxon>Archaea</taxon>
        <taxon>Thermoproteota</taxon>
        <taxon>Thermoprotei</taxon>
        <taxon>Sulfolobales</taxon>
        <taxon>Sulfolobaceae</taxon>
        <taxon>Acidianus</taxon>
    </lineage>
</organism>
<dbReference type="EMBL" id="QEFD01000196">
    <property type="protein sequence ID" value="PVU74618.1"/>
    <property type="molecule type" value="Genomic_DNA"/>
</dbReference>
<reference evidence="1 2" key="1">
    <citation type="journal article" date="2015" name="Appl. Environ. Microbiol.">
        <title>Nanoarchaeota, Their Sulfolobales Host, and Nanoarchaeota Virus Distribution across Yellowstone National Park Hot Springs.</title>
        <authorList>
            <person name="Munson-McGee J.H."/>
            <person name="Field E.K."/>
            <person name="Bateson M."/>
            <person name="Rooney C."/>
            <person name="Stepanauskas R."/>
            <person name="Young M.J."/>
        </authorList>
    </citation>
    <scope>NUCLEOTIDE SEQUENCE [LARGE SCALE GENOMIC DNA]</scope>
    <source>
        <strain evidence="1">SCGC AC-742_N10</strain>
    </source>
</reference>